<feature type="compositionally biased region" description="Basic and acidic residues" evidence="7">
    <location>
        <begin position="226"/>
        <end position="239"/>
    </location>
</feature>
<evidence type="ECO:0000313" key="8">
    <source>
        <dbReference type="EMBL" id="TFK28204.1"/>
    </source>
</evidence>
<keyword evidence="3" id="KW-0863">Zinc-finger</keyword>
<feature type="region of interest" description="Disordered" evidence="7">
    <location>
        <begin position="63"/>
        <end position="166"/>
    </location>
</feature>
<feature type="region of interest" description="Disordered" evidence="7">
    <location>
        <begin position="201"/>
        <end position="239"/>
    </location>
</feature>
<dbReference type="GO" id="GO:0044773">
    <property type="term" value="P:mitotic DNA damage checkpoint signaling"/>
    <property type="evidence" value="ECO:0007669"/>
    <property type="project" value="TreeGrafter"/>
</dbReference>
<protein>
    <submittedName>
        <fullName evidence="8">Uncharacterized protein</fullName>
    </submittedName>
</protein>
<keyword evidence="9" id="KW-1185">Reference proteome</keyword>
<accession>A0A5C3L5C5</accession>
<dbReference type="PANTHER" id="PTHR13278">
    <property type="entry name" value="ZINC FINGER PROTEIN 830"/>
    <property type="match status" value="1"/>
</dbReference>
<dbReference type="EMBL" id="ML210158">
    <property type="protein sequence ID" value="TFK28204.1"/>
    <property type="molecule type" value="Genomic_DNA"/>
</dbReference>
<evidence type="ECO:0000256" key="1">
    <source>
        <dbReference type="ARBA" id="ARBA00004123"/>
    </source>
</evidence>
<dbReference type="Gene3D" id="3.30.160.60">
    <property type="entry name" value="Classic Zinc Finger"/>
    <property type="match status" value="1"/>
</dbReference>
<gene>
    <name evidence="8" type="ORF">FA15DRAFT_91425</name>
</gene>
<keyword evidence="5" id="KW-0175">Coiled coil</keyword>
<dbReference type="AlphaFoldDB" id="A0A5C3L5C5"/>
<evidence type="ECO:0000313" key="9">
    <source>
        <dbReference type="Proteomes" id="UP000307440"/>
    </source>
</evidence>
<keyword evidence="4" id="KW-0862">Zinc</keyword>
<organism evidence="8 9">
    <name type="scientific">Coprinopsis marcescibilis</name>
    <name type="common">Agaric fungus</name>
    <name type="synonym">Psathyrella marcescibilis</name>
    <dbReference type="NCBI Taxonomy" id="230819"/>
    <lineage>
        <taxon>Eukaryota</taxon>
        <taxon>Fungi</taxon>
        <taxon>Dikarya</taxon>
        <taxon>Basidiomycota</taxon>
        <taxon>Agaricomycotina</taxon>
        <taxon>Agaricomycetes</taxon>
        <taxon>Agaricomycetidae</taxon>
        <taxon>Agaricales</taxon>
        <taxon>Agaricineae</taxon>
        <taxon>Psathyrellaceae</taxon>
        <taxon>Coprinopsis</taxon>
    </lineage>
</organism>
<evidence type="ECO:0000256" key="7">
    <source>
        <dbReference type="SAM" id="MobiDB-lite"/>
    </source>
</evidence>
<sequence>MADVRSLLKAKRQEARISHPYATYTPSDQLKCLICASIVKHASAWEGHLGSKAHRTNLARLKQEEQAVAQREHEANRQVPSKRKAEDTSSPSRERDSGKTKKAKLAGQTPAASSSSGFPNDFFSDPNRQLPALEPEDEEEEGEEEGDAMVVDKAGPSASSAAHKTAVDEEYEAFQKAMMTSQVNDAADKFAQATVSGEAEIFTEEQISGFKPQDETGSAEGDDEKTEQQKAEEKKRARELEDRELIMDRLLEEERLQEEADMRVAAMKSRMEALKKKREARKAEKTQVT</sequence>
<evidence type="ECO:0000256" key="3">
    <source>
        <dbReference type="ARBA" id="ARBA00022771"/>
    </source>
</evidence>
<dbReference type="InterPro" id="IPR036236">
    <property type="entry name" value="Znf_C2H2_sf"/>
</dbReference>
<keyword evidence="6" id="KW-0539">Nucleus</keyword>
<dbReference type="InterPro" id="IPR040050">
    <property type="entry name" value="ZNF830-like"/>
</dbReference>
<dbReference type="OrthoDB" id="77607at2759"/>
<proteinExistence type="predicted"/>
<comment type="subcellular location">
    <subcellularLocation>
        <location evidence="1">Nucleus</location>
    </subcellularLocation>
</comment>
<keyword evidence="2" id="KW-0479">Metal-binding</keyword>
<dbReference type="GO" id="GO:0033314">
    <property type="term" value="P:mitotic DNA replication checkpoint signaling"/>
    <property type="evidence" value="ECO:0007669"/>
    <property type="project" value="TreeGrafter"/>
</dbReference>
<dbReference type="GO" id="GO:0005681">
    <property type="term" value="C:spliceosomal complex"/>
    <property type="evidence" value="ECO:0007669"/>
    <property type="project" value="InterPro"/>
</dbReference>
<dbReference type="PANTHER" id="PTHR13278:SF0">
    <property type="entry name" value="ZINC FINGER PROTEIN 830"/>
    <property type="match status" value="1"/>
</dbReference>
<feature type="region of interest" description="Disordered" evidence="7">
    <location>
        <begin position="270"/>
        <end position="289"/>
    </location>
</feature>
<feature type="compositionally biased region" description="Basic and acidic residues" evidence="7">
    <location>
        <begin position="83"/>
        <end position="99"/>
    </location>
</feature>
<evidence type="ECO:0000256" key="4">
    <source>
        <dbReference type="ARBA" id="ARBA00022833"/>
    </source>
</evidence>
<evidence type="ECO:0000256" key="6">
    <source>
        <dbReference type="ARBA" id="ARBA00023242"/>
    </source>
</evidence>
<name>A0A5C3L5C5_COPMA</name>
<dbReference type="Proteomes" id="UP000307440">
    <property type="component" value="Unassembled WGS sequence"/>
</dbReference>
<feature type="compositionally biased region" description="Basic and acidic residues" evidence="7">
    <location>
        <begin position="63"/>
        <end position="76"/>
    </location>
</feature>
<dbReference type="GO" id="GO:0033260">
    <property type="term" value="P:nuclear DNA replication"/>
    <property type="evidence" value="ECO:0007669"/>
    <property type="project" value="TreeGrafter"/>
</dbReference>
<dbReference type="SUPFAM" id="SSF57667">
    <property type="entry name" value="beta-beta-alpha zinc fingers"/>
    <property type="match status" value="1"/>
</dbReference>
<dbReference type="GO" id="GO:0003676">
    <property type="term" value="F:nucleic acid binding"/>
    <property type="evidence" value="ECO:0007669"/>
    <property type="project" value="InterPro"/>
</dbReference>
<feature type="compositionally biased region" description="Acidic residues" evidence="7">
    <location>
        <begin position="134"/>
        <end position="147"/>
    </location>
</feature>
<dbReference type="GO" id="GO:0008270">
    <property type="term" value="F:zinc ion binding"/>
    <property type="evidence" value="ECO:0007669"/>
    <property type="project" value="UniProtKB-KW"/>
</dbReference>
<dbReference type="STRING" id="230819.A0A5C3L5C5"/>
<reference evidence="8 9" key="1">
    <citation type="journal article" date="2019" name="Nat. Ecol. Evol.">
        <title>Megaphylogeny resolves global patterns of mushroom evolution.</title>
        <authorList>
            <person name="Varga T."/>
            <person name="Krizsan K."/>
            <person name="Foldi C."/>
            <person name="Dima B."/>
            <person name="Sanchez-Garcia M."/>
            <person name="Sanchez-Ramirez S."/>
            <person name="Szollosi G.J."/>
            <person name="Szarkandi J.G."/>
            <person name="Papp V."/>
            <person name="Albert L."/>
            <person name="Andreopoulos W."/>
            <person name="Angelini C."/>
            <person name="Antonin V."/>
            <person name="Barry K.W."/>
            <person name="Bougher N.L."/>
            <person name="Buchanan P."/>
            <person name="Buyck B."/>
            <person name="Bense V."/>
            <person name="Catcheside P."/>
            <person name="Chovatia M."/>
            <person name="Cooper J."/>
            <person name="Damon W."/>
            <person name="Desjardin D."/>
            <person name="Finy P."/>
            <person name="Geml J."/>
            <person name="Haridas S."/>
            <person name="Hughes K."/>
            <person name="Justo A."/>
            <person name="Karasinski D."/>
            <person name="Kautmanova I."/>
            <person name="Kiss B."/>
            <person name="Kocsube S."/>
            <person name="Kotiranta H."/>
            <person name="LaButti K.M."/>
            <person name="Lechner B.E."/>
            <person name="Liimatainen K."/>
            <person name="Lipzen A."/>
            <person name="Lukacs Z."/>
            <person name="Mihaltcheva S."/>
            <person name="Morgado L.N."/>
            <person name="Niskanen T."/>
            <person name="Noordeloos M.E."/>
            <person name="Ohm R.A."/>
            <person name="Ortiz-Santana B."/>
            <person name="Ovrebo C."/>
            <person name="Racz N."/>
            <person name="Riley R."/>
            <person name="Savchenko A."/>
            <person name="Shiryaev A."/>
            <person name="Soop K."/>
            <person name="Spirin V."/>
            <person name="Szebenyi C."/>
            <person name="Tomsovsky M."/>
            <person name="Tulloss R.E."/>
            <person name="Uehling J."/>
            <person name="Grigoriev I.V."/>
            <person name="Vagvolgyi C."/>
            <person name="Papp T."/>
            <person name="Martin F.M."/>
            <person name="Miettinen O."/>
            <person name="Hibbett D.S."/>
            <person name="Nagy L.G."/>
        </authorList>
    </citation>
    <scope>NUCLEOTIDE SEQUENCE [LARGE SCALE GENOMIC DNA]</scope>
    <source>
        <strain evidence="8 9">CBS 121175</strain>
    </source>
</reference>
<evidence type="ECO:0000256" key="2">
    <source>
        <dbReference type="ARBA" id="ARBA00022723"/>
    </source>
</evidence>
<evidence type="ECO:0000256" key="5">
    <source>
        <dbReference type="ARBA" id="ARBA00023054"/>
    </source>
</evidence>